<gene>
    <name evidence="1" type="ORF">NDU88_000776</name>
</gene>
<dbReference type="AlphaFoldDB" id="A0AAV7Q254"/>
<accession>A0AAV7Q254</accession>
<organism evidence="1 2">
    <name type="scientific">Pleurodeles waltl</name>
    <name type="common">Iberian ribbed newt</name>
    <dbReference type="NCBI Taxonomy" id="8319"/>
    <lineage>
        <taxon>Eukaryota</taxon>
        <taxon>Metazoa</taxon>
        <taxon>Chordata</taxon>
        <taxon>Craniata</taxon>
        <taxon>Vertebrata</taxon>
        <taxon>Euteleostomi</taxon>
        <taxon>Amphibia</taxon>
        <taxon>Batrachia</taxon>
        <taxon>Caudata</taxon>
        <taxon>Salamandroidea</taxon>
        <taxon>Salamandridae</taxon>
        <taxon>Pleurodelinae</taxon>
        <taxon>Pleurodeles</taxon>
    </lineage>
</organism>
<evidence type="ECO:0000313" key="1">
    <source>
        <dbReference type="EMBL" id="KAJ1134324.1"/>
    </source>
</evidence>
<dbReference type="EMBL" id="JANPWB010000010">
    <property type="protein sequence ID" value="KAJ1134324.1"/>
    <property type="molecule type" value="Genomic_DNA"/>
</dbReference>
<comment type="caution">
    <text evidence="1">The sequence shown here is derived from an EMBL/GenBank/DDBJ whole genome shotgun (WGS) entry which is preliminary data.</text>
</comment>
<dbReference type="Proteomes" id="UP001066276">
    <property type="component" value="Chromosome 6"/>
</dbReference>
<evidence type="ECO:0000313" key="2">
    <source>
        <dbReference type="Proteomes" id="UP001066276"/>
    </source>
</evidence>
<keyword evidence="2" id="KW-1185">Reference proteome</keyword>
<proteinExistence type="predicted"/>
<name>A0AAV7Q254_PLEWA</name>
<protein>
    <submittedName>
        <fullName evidence="1">Uncharacterized protein</fullName>
    </submittedName>
</protein>
<sequence length="119" mass="12843">MSRRAVAPSPPQSTLGPLLVKLLEDPLSSRSLLVPHSAPKQALSGPHDLRGLRGQCHVLLTLVRAPVLRTSAARLLPPTPTRTKTKPEPGMGLRARCLLCGVFRCRSSQPLHLQHSNVA</sequence>
<reference evidence="1" key="1">
    <citation type="journal article" date="2022" name="bioRxiv">
        <title>Sequencing and chromosome-scale assembly of the giantPleurodeles waltlgenome.</title>
        <authorList>
            <person name="Brown T."/>
            <person name="Elewa A."/>
            <person name="Iarovenko S."/>
            <person name="Subramanian E."/>
            <person name="Araus A.J."/>
            <person name="Petzold A."/>
            <person name="Susuki M."/>
            <person name="Suzuki K.-i.T."/>
            <person name="Hayashi T."/>
            <person name="Toyoda A."/>
            <person name="Oliveira C."/>
            <person name="Osipova E."/>
            <person name="Leigh N.D."/>
            <person name="Simon A."/>
            <person name="Yun M.H."/>
        </authorList>
    </citation>
    <scope>NUCLEOTIDE SEQUENCE</scope>
    <source>
        <strain evidence="1">20211129_DDA</strain>
        <tissue evidence="1">Liver</tissue>
    </source>
</reference>